<dbReference type="Proteomes" id="UP000054107">
    <property type="component" value="Unassembled WGS sequence"/>
</dbReference>
<dbReference type="AlphaFoldDB" id="A0A0B7N1D8"/>
<dbReference type="EMBL" id="LN725900">
    <property type="protein sequence ID" value="CEP11242.1"/>
    <property type="molecule type" value="Genomic_DNA"/>
</dbReference>
<dbReference type="OrthoDB" id="2272730at2759"/>
<name>A0A0B7N1D8_9FUNG</name>
<sequence length="90" mass="9738">MSLLDPYSDIDTIDSSVNMAYNTTTTLNPPAASVVNLRIGSLNCRGLTKTAATSTRGHFIRYLRTRHIPPAISGQIQHLVSTLRAGLVLT</sequence>
<accession>A0A0B7N1D8</accession>
<evidence type="ECO:0000313" key="1">
    <source>
        <dbReference type="EMBL" id="CEP11242.1"/>
    </source>
</evidence>
<protein>
    <submittedName>
        <fullName evidence="1">Uncharacterized protein</fullName>
    </submittedName>
</protein>
<reference evidence="1 2" key="1">
    <citation type="submission" date="2014-09" db="EMBL/GenBank/DDBJ databases">
        <authorList>
            <person name="Ellenberger Sabrina"/>
        </authorList>
    </citation>
    <scope>NUCLEOTIDE SEQUENCE [LARGE SCALE GENOMIC DNA]</scope>
    <source>
        <strain evidence="1 2">CBS 412.66</strain>
    </source>
</reference>
<proteinExistence type="predicted"/>
<evidence type="ECO:0000313" key="2">
    <source>
        <dbReference type="Proteomes" id="UP000054107"/>
    </source>
</evidence>
<organism evidence="1 2">
    <name type="scientific">Parasitella parasitica</name>
    <dbReference type="NCBI Taxonomy" id="35722"/>
    <lineage>
        <taxon>Eukaryota</taxon>
        <taxon>Fungi</taxon>
        <taxon>Fungi incertae sedis</taxon>
        <taxon>Mucoromycota</taxon>
        <taxon>Mucoromycotina</taxon>
        <taxon>Mucoromycetes</taxon>
        <taxon>Mucorales</taxon>
        <taxon>Mucorineae</taxon>
        <taxon>Mucoraceae</taxon>
        <taxon>Parasitella</taxon>
    </lineage>
</organism>
<keyword evidence="2" id="KW-1185">Reference proteome</keyword>
<gene>
    <name evidence="1" type="primary">PARPA_05061.1 scaffold 16274</name>
</gene>